<protein>
    <submittedName>
        <fullName evidence="1">Uncharacterized protein</fullName>
    </submittedName>
</protein>
<name>A0ABY4FF46_9BACT</name>
<evidence type="ECO:0000313" key="2">
    <source>
        <dbReference type="Proteomes" id="UP000831785"/>
    </source>
</evidence>
<reference evidence="1 2" key="1">
    <citation type="submission" date="2022-04" db="EMBL/GenBank/DDBJ databases">
        <title>Hymenobacter sp. isolated from the air.</title>
        <authorList>
            <person name="Won M."/>
            <person name="Lee C.-M."/>
            <person name="Woen H.-Y."/>
            <person name="Kwon S.-W."/>
        </authorList>
    </citation>
    <scope>NUCLEOTIDE SEQUENCE [LARGE SCALE GENOMIC DNA]</scope>
    <source>
        <strain evidence="2">5116 S-27</strain>
    </source>
</reference>
<dbReference type="Proteomes" id="UP000831785">
    <property type="component" value="Chromosome"/>
</dbReference>
<accession>A0ABY4FF46</accession>
<proteinExistence type="predicted"/>
<dbReference type="EMBL" id="CP095049">
    <property type="protein sequence ID" value="UOQ54751.1"/>
    <property type="molecule type" value="Genomic_DNA"/>
</dbReference>
<evidence type="ECO:0000313" key="1">
    <source>
        <dbReference type="EMBL" id="UOQ54751.1"/>
    </source>
</evidence>
<sequence>MRHLFSALALVSLLALPGCQEGCIDEAPAPACYSGKVVGAACMDGVLIEMDSNYPIGKAHGQHTNLVAGVNLLQQSKPELKIDGQVVEVGQTIYFTYTEGPNMSNAFCPQNTVPLPIPHLTLSNVSTVGCGQTKPD</sequence>
<organism evidence="1 2">
    <name type="scientific">Hymenobacter cellulosivorans</name>
    <dbReference type="NCBI Taxonomy" id="2932249"/>
    <lineage>
        <taxon>Bacteria</taxon>
        <taxon>Pseudomonadati</taxon>
        <taxon>Bacteroidota</taxon>
        <taxon>Cytophagia</taxon>
        <taxon>Cytophagales</taxon>
        <taxon>Hymenobacteraceae</taxon>
        <taxon>Hymenobacter</taxon>
    </lineage>
</organism>
<dbReference type="RefSeq" id="WP_244722194.1">
    <property type="nucleotide sequence ID" value="NZ_CP095049.1"/>
</dbReference>
<gene>
    <name evidence="1" type="ORF">MUN80_08325</name>
</gene>
<keyword evidence="2" id="KW-1185">Reference proteome</keyword>